<accession>A0ABX7YU60</accession>
<evidence type="ECO:0000313" key="7">
    <source>
        <dbReference type="Proteomes" id="UP000679575"/>
    </source>
</evidence>
<dbReference type="PANTHER" id="PTHR43649">
    <property type="entry name" value="ARABINOSE-BINDING PROTEIN-RELATED"/>
    <property type="match status" value="1"/>
</dbReference>
<feature type="region of interest" description="Disordered" evidence="3">
    <location>
        <begin position="666"/>
        <end position="688"/>
    </location>
</feature>
<comment type="subcellular location">
    <subcellularLocation>
        <location evidence="1">Periplasm</location>
    </subcellularLocation>
</comment>
<dbReference type="InterPro" id="IPR001638">
    <property type="entry name" value="Solute-binding_3/MltF_N"/>
</dbReference>
<proteinExistence type="inferred from homology"/>
<dbReference type="EMBL" id="CP073587">
    <property type="protein sequence ID" value="QUN06318.1"/>
    <property type="molecule type" value="Genomic_DNA"/>
</dbReference>
<feature type="signal peptide" evidence="4">
    <location>
        <begin position="1"/>
        <end position="22"/>
    </location>
</feature>
<name>A0ABX7YU60_9GAMM</name>
<reference evidence="6 7" key="1">
    <citation type="submission" date="2021-04" db="EMBL/GenBank/DDBJ databases">
        <title>Novel species identification of genus Shewanella.</title>
        <authorList>
            <person name="Liu G."/>
        </authorList>
    </citation>
    <scope>NUCLEOTIDE SEQUENCE [LARGE SCALE GENOMIC DNA]</scope>
    <source>
        <strain evidence="6 7">FJAT-54481</strain>
    </source>
</reference>
<organism evidence="6 7">
    <name type="scientific">Shewanella yunxiaonensis</name>
    <dbReference type="NCBI Taxonomy" id="2829809"/>
    <lineage>
        <taxon>Bacteria</taxon>
        <taxon>Pseudomonadati</taxon>
        <taxon>Pseudomonadota</taxon>
        <taxon>Gammaproteobacteria</taxon>
        <taxon>Alteromonadales</taxon>
        <taxon>Shewanellaceae</taxon>
        <taxon>Shewanella</taxon>
    </lineage>
</organism>
<feature type="domain" description="Solute-binding protein family 3/N-terminal" evidence="5">
    <location>
        <begin position="37"/>
        <end position="248"/>
    </location>
</feature>
<dbReference type="PANTHER" id="PTHR43649:SF12">
    <property type="entry name" value="DIACETYLCHITOBIOSE BINDING PROTEIN DASA"/>
    <property type="match status" value="1"/>
</dbReference>
<feature type="chain" id="PRO_5047231430" evidence="4">
    <location>
        <begin position="23"/>
        <end position="688"/>
    </location>
</feature>
<sequence length="688" mass="77179">MTFLRYLALFLTPLAFSLPLSAEVVHLVAGEREPYIGKRLQNQGYVSEVVTEAFARTRIQVDITFYPWARALALVKQGKADGIVPIYQEANQDNLLFSAPFPGDALGLLKRRDNPFQYQATNALQLEQLLLPLRHSTVGIVRGGLSLPQLGHLVPTEYANSDLQNIDKLYYGRLPYILIDKYTAVDLMVGHRPHYIGELEFLQPALAEKSFHVAFFSKAPHVATLLEAFNHGLAQMRLDGTLSRLRAKNGLLLGSDPLPHKVKLTIGSVDNPDMRIMQRLGKLFEQQNPDIELNWVFLEERILRRRLLGDLAIADGQFDVMTIGNFEAPIWARRHWLVPLENLPDSYDVADIIPVVKNALSSQGLLYALPFYAESAMTFYRKDLFAKAGLNMPPKPSFTDIAALAAKLNNPEKQIYGICLRGDAGWGGNMALLTSWVHAMGGRWFDEHWQPQLQTAEWVQTLQLYQQLLQQYGQPHATRTGFTEVLQLFAKGHCAIWIDATVAAGYLYDPEVSKVASVTGFAAQPTGKLPAQWLWVWALAIPDSSKNKTIAQRFIAWATSKEYIGLVGEHESWVAAPPGTRMSTYHRPEYQQRAPFANEVFQAIAQSRRDERTLKPVPYNGTIFVGIPEYAAFGTRVGNRVAEVVDGKIKIDQALQQSQDIVLKQMQDSGYLNPNRNPAPATESQHQP</sequence>
<evidence type="ECO:0000256" key="3">
    <source>
        <dbReference type="SAM" id="MobiDB-lite"/>
    </source>
</evidence>
<evidence type="ECO:0000256" key="2">
    <source>
        <dbReference type="ARBA" id="ARBA00008520"/>
    </source>
</evidence>
<evidence type="ECO:0000259" key="5">
    <source>
        <dbReference type="Pfam" id="PF00497"/>
    </source>
</evidence>
<evidence type="ECO:0000313" key="6">
    <source>
        <dbReference type="EMBL" id="QUN06318.1"/>
    </source>
</evidence>
<gene>
    <name evidence="6" type="ORF">KDN34_02300</name>
</gene>
<keyword evidence="7" id="KW-1185">Reference proteome</keyword>
<comment type="similarity">
    <text evidence="2">Belongs to the bacterial solute-binding protein 1 family.</text>
</comment>
<dbReference type="Proteomes" id="UP000679575">
    <property type="component" value="Chromosome"/>
</dbReference>
<dbReference type="Pfam" id="PF00497">
    <property type="entry name" value="SBP_bac_3"/>
    <property type="match status" value="1"/>
</dbReference>
<dbReference type="Gene3D" id="3.40.190.10">
    <property type="entry name" value="Periplasmic binding protein-like II"/>
    <property type="match status" value="4"/>
</dbReference>
<dbReference type="Pfam" id="PF01547">
    <property type="entry name" value="SBP_bac_1"/>
    <property type="match status" value="1"/>
</dbReference>
<evidence type="ECO:0000256" key="1">
    <source>
        <dbReference type="ARBA" id="ARBA00004418"/>
    </source>
</evidence>
<evidence type="ECO:0000256" key="4">
    <source>
        <dbReference type="SAM" id="SignalP"/>
    </source>
</evidence>
<dbReference type="RefSeq" id="WP_212595332.1">
    <property type="nucleotide sequence ID" value="NZ_CP073587.1"/>
</dbReference>
<dbReference type="InterPro" id="IPR006059">
    <property type="entry name" value="SBP"/>
</dbReference>
<dbReference type="SUPFAM" id="SSF53850">
    <property type="entry name" value="Periplasmic binding protein-like II"/>
    <property type="match status" value="2"/>
</dbReference>
<dbReference type="CDD" id="cd13585">
    <property type="entry name" value="PBP2_TMBP_like"/>
    <property type="match status" value="1"/>
</dbReference>
<dbReference type="InterPro" id="IPR050490">
    <property type="entry name" value="Bact_solute-bd_prot1"/>
</dbReference>
<keyword evidence="4" id="KW-0732">Signal</keyword>
<protein>
    <submittedName>
        <fullName evidence="6">Extracellular solute-binding protein</fullName>
    </submittedName>
</protein>